<evidence type="ECO:0000313" key="1">
    <source>
        <dbReference type="EMBL" id="QJA73041.1"/>
    </source>
</evidence>
<accession>A0A6M3JUV3</accession>
<sequence length="86" mass="10040">MILTVFEYAKKFPSKGKMLSPKTIIRRCVNDLLPSDHHAQQLPSKSDEKGQWIIEIPDEILEIKVTKTSPVKPNIKTINRRYFNFK</sequence>
<proteinExistence type="predicted"/>
<dbReference type="EMBL" id="MT141997">
    <property type="protein sequence ID" value="QJA73041.1"/>
    <property type="molecule type" value="Genomic_DNA"/>
</dbReference>
<protein>
    <submittedName>
        <fullName evidence="1">Uncharacterized protein</fullName>
    </submittedName>
</protein>
<reference evidence="1" key="1">
    <citation type="submission" date="2020-03" db="EMBL/GenBank/DDBJ databases">
        <title>The deep terrestrial virosphere.</title>
        <authorList>
            <person name="Holmfeldt K."/>
            <person name="Nilsson E."/>
            <person name="Simone D."/>
            <person name="Lopez-Fernandez M."/>
            <person name="Wu X."/>
            <person name="de Brujin I."/>
            <person name="Lundin D."/>
            <person name="Andersson A."/>
            <person name="Bertilsson S."/>
            <person name="Dopson M."/>
        </authorList>
    </citation>
    <scope>NUCLEOTIDE SEQUENCE</scope>
    <source>
        <strain evidence="1">MM415A02511</strain>
    </source>
</reference>
<organism evidence="1">
    <name type="scientific">viral metagenome</name>
    <dbReference type="NCBI Taxonomy" id="1070528"/>
    <lineage>
        <taxon>unclassified sequences</taxon>
        <taxon>metagenomes</taxon>
        <taxon>organismal metagenomes</taxon>
    </lineage>
</organism>
<gene>
    <name evidence="1" type="ORF">MM415A02511_0011</name>
</gene>
<dbReference type="AlphaFoldDB" id="A0A6M3JUV3"/>
<name>A0A6M3JUV3_9ZZZZ</name>